<dbReference type="EMBL" id="BDMD01000001">
    <property type="protein sequence ID" value="GBF08309.1"/>
    <property type="molecule type" value="Genomic_DNA"/>
</dbReference>
<protein>
    <submittedName>
        <fullName evidence="2">Uncharacterized protein</fullName>
    </submittedName>
</protein>
<evidence type="ECO:0000313" key="3">
    <source>
        <dbReference type="Proteomes" id="UP000291213"/>
    </source>
</evidence>
<name>A0A401H7M1_AERPX</name>
<dbReference type="Gene3D" id="2.60.120.260">
    <property type="entry name" value="Galactose-binding domain-like"/>
    <property type="match status" value="1"/>
</dbReference>
<accession>A0A401H7M1</accession>
<proteinExistence type="predicted"/>
<keyword evidence="1" id="KW-1133">Transmembrane helix</keyword>
<keyword evidence="1" id="KW-0812">Transmembrane</keyword>
<reference evidence="2 3" key="1">
    <citation type="submission" date="2017-02" db="EMBL/GenBank/DDBJ databases">
        <title>isolation and characterization of a novel temperate virus Aeropyrum globular virus 1 infecting hyperthermophilic archaeon Aeropyrum.</title>
        <authorList>
            <person name="Yumiya M."/>
            <person name="Yoshida T."/>
            <person name="Sako Y."/>
        </authorList>
    </citation>
    <scope>NUCLEOTIDE SEQUENCE [LARGE SCALE GENOMIC DNA]</scope>
    <source>
        <strain evidence="2 3">YK1-12-2013</strain>
    </source>
</reference>
<keyword evidence="1" id="KW-0472">Membrane</keyword>
<sequence>MLKAFGGASIALVTALLLLLVIILSPVQGAVSAAYSVLVDDSHTYGRSIVYNAISSKTGIAPLQYSDAAAGTIYSDGAFDGLITLYYGTTPFATARWDSNWSGDDVFNDVAASSQASATVVGYTKKSYSLGVIAEYNNNGLLLNNYVFGVGGAKHVTVNGIVYSPAHSAYVIVGDLEGVSWAPKAGFIAIGNASGIGGIVKVILAYSSFEKVDVVKDPSNTRYGYIAVAATFFNNTDMSFDDAGVVLLDPNLNLVTSMYIDLPGHDKGLDVAFNGSEVVLAGQSVHSSGGSNGFLSASKYDFANDLWTNIWHMIIDTPMDDAVTGVDLKAGVIYISGYTSMQTNGQATAFVGFIDGGPSQTVLLDYTGGSTVFNDVKADGNQYIHAAGKVVGQPFPGTLSQSSITPTILQQYVANRSDTLKDLEARNTDVSGSSQLISPVYDNPTTLSGLYVVLAPEDEGGGTDTSTTTTTAITTITITGTITTTTYTTDTATTFPGTVTPTFPQQPYCIDISTGSEAPGVLDPLGTFENPITQAPDWGTSQPLGRPVSSVQLSAWPSFQGVQGFPGQWITAYFDLQDPSKPDYNNTNRPVTTYAISFYLPAPGQLVMEWSADDSGELFIDGTLVQTHSGQYAFQTTASYQTNLSQGNHTIEIRVKDEHAHYTGLFVSGSVCVSACTPETVTTTVYAPGVTTSVVTKTDEGAQATVTSLIPEDEGPVSSLLDSIPGGIAGAIAIIAGLVVAAGVAYRILK</sequence>
<gene>
    <name evidence="2" type="ORF">apy_00340</name>
</gene>
<evidence type="ECO:0000256" key="1">
    <source>
        <dbReference type="SAM" id="Phobius"/>
    </source>
</evidence>
<dbReference type="RefSeq" id="WP_131159396.1">
    <property type="nucleotide sequence ID" value="NZ_BDMD01000001.1"/>
</dbReference>
<dbReference type="Proteomes" id="UP000291213">
    <property type="component" value="Unassembled WGS sequence"/>
</dbReference>
<organism evidence="2 3">
    <name type="scientific">Aeropyrum pernix</name>
    <dbReference type="NCBI Taxonomy" id="56636"/>
    <lineage>
        <taxon>Archaea</taxon>
        <taxon>Thermoproteota</taxon>
        <taxon>Thermoprotei</taxon>
        <taxon>Desulfurococcales</taxon>
        <taxon>Desulfurococcaceae</taxon>
        <taxon>Aeropyrum</taxon>
    </lineage>
</organism>
<evidence type="ECO:0000313" key="2">
    <source>
        <dbReference type="EMBL" id="GBF08309.1"/>
    </source>
</evidence>
<dbReference type="AlphaFoldDB" id="A0A401H7M1"/>
<dbReference type="OrthoDB" id="377882at2157"/>
<feature type="transmembrane region" description="Helical" evidence="1">
    <location>
        <begin position="728"/>
        <end position="749"/>
    </location>
</feature>
<comment type="caution">
    <text evidence="2">The sequence shown here is derived from an EMBL/GenBank/DDBJ whole genome shotgun (WGS) entry which is preliminary data.</text>
</comment>